<dbReference type="AlphaFoldDB" id="A0A1F7HIY6"/>
<feature type="transmembrane region" description="Helical" evidence="6">
    <location>
        <begin position="441"/>
        <end position="458"/>
    </location>
</feature>
<feature type="transmembrane region" description="Helical" evidence="6">
    <location>
        <begin position="183"/>
        <end position="200"/>
    </location>
</feature>
<dbReference type="Proteomes" id="UP000177199">
    <property type="component" value="Unassembled WGS sequence"/>
</dbReference>
<keyword evidence="4 6" id="KW-0472">Membrane</keyword>
<feature type="repeat" description="TPR" evidence="5">
    <location>
        <begin position="496"/>
        <end position="529"/>
    </location>
</feature>
<gene>
    <name evidence="8" type="ORF">A3F29_03145</name>
</gene>
<dbReference type="InterPro" id="IPR051533">
    <property type="entry name" value="WaaL-like"/>
</dbReference>
<dbReference type="PANTHER" id="PTHR37422">
    <property type="entry name" value="TEICHURONIC ACID BIOSYNTHESIS PROTEIN TUAE"/>
    <property type="match status" value="1"/>
</dbReference>
<accession>A0A1F7HIY6</accession>
<dbReference type="PANTHER" id="PTHR37422:SF13">
    <property type="entry name" value="LIPOPOLYSACCHARIDE BIOSYNTHESIS PROTEIN PA4999-RELATED"/>
    <property type="match status" value="1"/>
</dbReference>
<feature type="transmembrane region" description="Helical" evidence="6">
    <location>
        <begin position="94"/>
        <end position="114"/>
    </location>
</feature>
<feature type="transmembrane region" description="Helical" evidence="6">
    <location>
        <begin position="64"/>
        <end position="82"/>
    </location>
</feature>
<evidence type="ECO:0000313" key="8">
    <source>
        <dbReference type="EMBL" id="OGK31023.1"/>
    </source>
</evidence>
<dbReference type="Pfam" id="PF04932">
    <property type="entry name" value="Wzy_C"/>
    <property type="match status" value="1"/>
</dbReference>
<feature type="transmembrane region" description="Helical" evidence="6">
    <location>
        <begin position="34"/>
        <end position="52"/>
    </location>
</feature>
<dbReference type="GO" id="GO:0016020">
    <property type="term" value="C:membrane"/>
    <property type="evidence" value="ECO:0007669"/>
    <property type="project" value="UniProtKB-SubCell"/>
</dbReference>
<dbReference type="InterPro" id="IPR019734">
    <property type="entry name" value="TPR_rpt"/>
</dbReference>
<sequence length="704" mass="82034">MIDKIIRFLFYSLFLLTPLLMYKNTSELFEFNKMIFIYLVAVFLFIAWTIKIAREKKFEFKRTLLDIPILIFLISQILSWVFSIDKYTSFFGFYGRFNGGLLSIITYVFLYYAFVNLFDFKKINKLLRASLLSAFLVILWGLPGKFGYDLSCWIFLGELNNNCWVDQFKPSERLFSTLGQPNWLGAFLAINFFIAIYFLLKGKALKFLTKKYILYGGFIILSFIVILFTRSRSSYLGVLLGSIVFLILYLKSFGKLEFKRTIFNKKYLLIVLLFVISIFIFKTGIGKIDSFQSFERLKPSDNSVDNQQIKSNEDINITESFDIRKIVWKGAWQLGLKYPLFGSGVETFAYSYYFVRPQEHNLTSEWDFIYNKAHNEYLNYLATTGFVGITSYLFLIFFVLFIFYKSIVSVTDRNKKILYICLSASYISILTTNFFGFSTTTINFFFYLIPAFLGVNIVKKEKTLKLKKSGSEIYLGVIGGLIGLYFIIFLFRYYAADLYYAKAEKLSKIGDYQSAVQTLDQALKLHKSHVYLNSYALNLANLAVLVSYQNEKANLKEFVDFSLEKINEAISKSPKNVNYLKNKSKIEYLLYQLNTENFTYINNAIESLKKAQEVSPTDPKIPYSLSIFYSILYDSDKDNKYKMLTLSTVERAIELKPDYRDGYFLKAQFLDKFGEKQKAKEALNYILNKINSNDKDVKSYLDTL</sequence>
<feature type="transmembrane region" description="Helical" evidence="6">
    <location>
        <begin position="212"/>
        <end position="229"/>
    </location>
</feature>
<feature type="transmembrane region" description="Helical" evidence="6">
    <location>
        <begin position="235"/>
        <end position="254"/>
    </location>
</feature>
<evidence type="ECO:0000256" key="6">
    <source>
        <dbReference type="SAM" id="Phobius"/>
    </source>
</evidence>
<dbReference type="PROSITE" id="PS50005">
    <property type="entry name" value="TPR"/>
    <property type="match status" value="1"/>
</dbReference>
<feature type="transmembrane region" description="Helical" evidence="6">
    <location>
        <begin position="266"/>
        <end position="285"/>
    </location>
</feature>
<evidence type="ECO:0000256" key="3">
    <source>
        <dbReference type="ARBA" id="ARBA00022989"/>
    </source>
</evidence>
<keyword evidence="2 6" id="KW-0812">Transmembrane</keyword>
<dbReference type="SMART" id="SM00028">
    <property type="entry name" value="TPR"/>
    <property type="match status" value="2"/>
</dbReference>
<feature type="transmembrane region" description="Helical" evidence="6">
    <location>
        <begin position="380"/>
        <end position="404"/>
    </location>
</feature>
<keyword evidence="3 6" id="KW-1133">Transmembrane helix</keyword>
<feature type="transmembrane region" description="Helical" evidence="6">
    <location>
        <begin position="416"/>
        <end position="435"/>
    </location>
</feature>
<evidence type="ECO:0000313" key="9">
    <source>
        <dbReference type="Proteomes" id="UP000177199"/>
    </source>
</evidence>
<evidence type="ECO:0000256" key="5">
    <source>
        <dbReference type="PROSITE-ProRule" id="PRU00339"/>
    </source>
</evidence>
<dbReference type="Gene3D" id="1.25.40.10">
    <property type="entry name" value="Tetratricopeptide repeat domain"/>
    <property type="match status" value="1"/>
</dbReference>
<dbReference type="InterPro" id="IPR011990">
    <property type="entry name" value="TPR-like_helical_dom_sf"/>
</dbReference>
<organism evidence="8 9">
    <name type="scientific">Candidatus Roizmanbacteria bacterium RIFCSPHIGHO2_12_FULL_33_9</name>
    <dbReference type="NCBI Taxonomy" id="1802045"/>
    <lineage>
        <taxon>Bacteria</taxon>
        <taxon>Candidatus Roizmaniibacteriota</taxon>
    </lineage>
</organism>
<feature type="transmembrane region" description="Helical" evidence="6">
    <location>
        <begin position="5"/>
        <end position="22"/>
    </location>
</feature>
<proteinExistence type="predicted"/>
<name>A0A1F7HIY6_9BACT</name>
<dbReference type="EMBL" id="MFZV01000031">
    <property type="protein sequence ID" value="OGK31023.1"/>
    <property type="molecule type" value="Genomic_DNA"/>
</dbReference>
<dbReference type="Pfam" id="PF13181">
    <property type="entry name" value="TPR_8"/>
    <property type="match status" value="1"/>
</dbReference>
<dbReference type="SUPFAM" id="SSF48452">
    <property type="entry name" value="TPR-like"/>
    <property type="match status" value="1"/>
</dbReference>
<evidence type="ECO:0000259" key="7">
    <source>
        <dbReference type="Pfam" id="PF04932"/>
    </source>
</evidence>
<dbReference type="InterPro" id="IPR007016">
    <property type="entry name" value="O-antigen_ligase-rel_domated"/>
</dbReference>
<comment type="subcellular location">
    <subcellularLocation>
        <location evidence="1">Membrane</location>
        <topology evidence="1">Multi-pass membrane protein</topology>
    </subcellularLocation>
</comment>
<feature type="transmembrane region" description="Helical" evidence="6">
    <location>
        <begin position="473"/>
        <end position="495"/>
    </location>
</feature>
<protein>
    <recommendedName>
        <fullName evidence="7">O-antigen ligase-related domain-containing protein</fullName>
    </recommendedName>
</protein>
<evidence type="ECO:0000256" key="1">
    <source>
        <dbReference type="ARBA" id="ARBA00004141"/>
    </source>
</evidence>
<feature type="domain" description="O-antigen ligase-related" evidence="7">
    <location>
        <begin position="218"/>
        <end position="392"/>
    </location>
</feature>
<keyword evidence="5" id="KW-0802">TPR repeat</keyword>
<comment type="caution">
    <text evidence="8">The sequence shown here is derived from an EMBL/GenBank/DDBJ whole genome shotgun (WGS) entry which is preliminary data.</text>
</comment>
<reference evidence="8 9" key="1">
    <citation type="journal article" date="2016" name="Nat. Commun.">
        <title>Thousands of microbial genomes shed light on interconnected biogeochemical processes in an aquifer system.</title>
        <authorList>
            <person name="Anantharaman K."/>
            <person name="Brown C.T."/>
            <person name="Hug L.A."/>
            <person name="Sharon I."/>
            <person name="Castelle C.J."/>
            <person name="Probst A.J."/>
            <person name="Thomas B.C."/>
            <person name="Singh A."/>
            <person name="Wilkins M.J."/>
            <person name="Karaoz U."/>
            <person name="Brodie E.L."/>
            <person name="Williams K.H."/>
            <person name="Hubbard S.S."/>
            <person name="Banfield J.F."/>
        </authorList>
    </citation>
    <scope>NUCLEOTIDE SEQUENCE [LARGE SCALE GENOMIC DNA]</scope>
</reference>
<evidence type="ECO:0000256" key="2">
    <source>
        <dbReference type="ARBA" id="ARBA00022692"/>
    </source>
</evidence>
<feature type="transmembrane region" description="Helical" evidence="6">
    <location>
        <begin position="126"/>
        <end position="143"/>
    </location>
</feature>
<evidence type="ECO:0000256" key="4">
    <source>
        <dbReference type="ARBA" id="ARBA00023136"/>
    </source>
</evidence>